<evidence type="ECO:0000256" key="1">
    <source>
        <dbReference type="SAM" id="MobiDB-lite"/>
    </source>
</evidence>
<accession>A0A6G0XJA8</accession>
<feature type="region of interest" description="Disordered" evidence="1">
    <location>
        <begin position="121"/>
        <end position="146"/>
    </location>
</feature>
<sequence length="262" mass="30702">MDLVDDTDAQDNLPDSIKKARKTRFAYKEADDIKLLQEVLSDDGLFVKGTKEAQQWRGIHLRLSGGGMDVSEHNLKRRLKTIHESFRATDRESQAASGVDATVDEKAVLLQEYDELLREQKLEEDEKKKTRQDAEEKQDNGGRALRDAALTTFERQKAEENHEKPSKFDINDYLRETLQARISEREDKADTKRQRLELDNRMITLQESMIQETLQARISEREDKADTKRQRLELDNRMITLQESMIQWQKEATQMQHEMLRL</sequence>
<evidence type="ECO:0000313" key="3">
    <source>
        <dbReference type="Proteomes" id="UP000481153"/>
    </source>
</evidence>
<name>A0A6G0XJA8_9STRA</name>
<dbReference type="VEuPathDB" id="FungiDB:AeMF1_018755"/>
<organism evidence="2 3">
    <name type="scientific">Aphanomyces euteiches</name>
    <dbReference type="NCBI Taxonomy" id="100861"/>
    <lineage>
        <taxon>Eukaryota</taxon>
        <taxon>Sar</taxon>
        <taxon>Stramenopiles</taxon>
        <taxon>Oomycota</taxon>
        <taxon>Saprolegniomycetes</taxon>
        <taxon>Saprolegniales</taxon>
        <taxon>Verrucalvaceae</taxon>
        <taxon>Aphanomyces</taxon>
    </lineage>
</organism>
<proteinExistence type="predicted"/>
<dbReference type="AlphaFoldDB" id="A0A6G0XJA8"/>
<protein>
    <submittedName>
        <fullName evidence="2">Uncharacterized protein</fullName>
    </submittedName>
</protein>
<gene>
    <name evidence="2" type="ORF">Ae201684_004177</name>
</gene>
<dbReference type="Proteomes" id="UP000481153">
    <property type="component" value="Unassembled WGS sequence"/>
</dbReference>
<dbReference type="EMBL" id="VJMJ01000052">
    <property type="protein sequence ID" value="KAF0740442.1"/>
    <property type="molecule type" value="Genomic_DNA"/>
</dbReference>
<keyword evidence="3" id="KW-1185">Reference proteome</keyword>
<reference evidence="2 3" key="1">
    <citation type="submission" date="2019-07" db="EMBL/GenBank/DDBJ databases">
        <title>Genomics analysis of Aphanomyces spp. identifies a new class of oomycete effector associated with host adaptation.</title>
        <authorList>
            <person name="Gaulin E."/>
        </authorList>
    </citation>
    <scope>NUCLEOTIDE SEQUENCE [LARGE SCALE GENOMIC DNA]</scope>
    <source>
        <strain evidence="2 3">ATCC 201684</strain>
    </source>
</reference>
<evidence type="ECO:0000313" key="2">
    <source>
        <dbReference type="EMBL" id="KAF0740442.1"/>
    </source>
</evidence>
<comment type="caution">
    <text evidence="2">The sequence shown here is derived from an EMBL/GenBank/DDBJ whole genome shotgun (WGS) entry which is preliminary data.</text>
</comment>